<dbReference type="PROSITE" id="PS50928">
    <property type="entry name" value="ABC_TM1"/>
    <property type="match status" value="1"/>
</dbReference>
<evidence type="ECO:0000256" key="3">
    <source>
        <dbReference type="ARBA" id="ARBA00022475"/>
    </source>
</evidence>
<dbReference type="AlphaFoldDB" id="A0A0A3J5F5"/>
<keyword evidence="11" id="KW-1185">Reference proteome</keyword>
<dbReference type="GO" id="GO:0043190">
    <property type="term" value="C:ATP-binding cassette (ABC) transporter complex"/>
    <property type="evidence" value="ECO:0007669"/>
    <property type="project" value="InterPro"/>
</dbReference>
<keyword evidence="4 8" id="KW-0812">Transmembrane</keyword>
<evidence type="ECO:0000256" key="5">
    <source>
        <dbReference type="ARBA" id="ARBA00022970"/>
    </source>
</evidence>
<dbReference type="GO" id="GO:0006865">
    <property type="term" value="P:amino acid transport"/>
    <property type="evidence" value="ECO:0007669"/>
    <property type="project" value="UniProtKB-KW"/>
</dbReference>
<keyword evidence="3" id="KW-1003">Cell membrane</keyword>
<keyword evidence="2 8" id="KW-0813">Transport</keyword>
<evidence type="ECO:0000313" key="11">
    <source>
        <dbReference type="Proteomes" id="UP000030595"/>
    </source>
</evidence>
<dbReference type="NCBIfam" id="TIGR01726">
    <property type="entry name" value="HEQRo_perm_3TM"/>
    <property type="match status" value="1"/>
</dbReference>
<keyword evidence="7 8" id="KW-0472">Membrane</keyword>
<dbReference type="CDD" id="cd06261">
    <property type="entry name" value="TM_PBP2"/>
    <property type="match status" value="1"/>
</dbReference>
<organism evidence="10 11">
    <name type="scientific">Ureibacillus massiliensis 4400831 = CIP 108448 = CCUG 49529</name>
    <dbReference type="NCBI Taxonomy" id="1211035"/>
    <lineage>
        <taxon>Bacteria</taxon>
        <taxon>Bacillati</taxon>
        <taxon>Bacillota</taxon>
        <taxon>Bacilli</taxon>
        <taxon>Bacillales</taxon>
        <taxon>Caryophanaceae</taxon>
        <taxon>Ureibacillus</taxon>
    </lineage>
</organism>
<dbReference type="SUPFAM" id="SSF161098">
    <property type="entry name" value="MetI-like"/>
    <property type="match status" value="1"/>
</dbReference>
<evidence type="ECO:0000256" key="1">
    <source>
        <dbReference type="ARBA" id="ARBA00004651"/>
    </source>
</evidence>
<feature type="transmembrane region" description="Helical" evidence="8">
    <location>
        <begin position="69"/>
        <end position="89"/>
    </location>
</feature>
<evidence type="ECO:0000313" key="10">
    <source>
        <dbReference type="EMBL" id="KGR90960.1"/>
    </source>
</evidence>
<evidence type="ECO:0000256" key="7">
    <source>
        <dbReference type="ARBA" id="ARBA00023136"/>
    </source>
</evidence>
<feature type="domain" description="ABC transmembrane type-1" evidence="9">
    <location>
        <begin position="17"/>
        <end position="216"/>
    </location>
</feature>
<name>A0A0A3J5F5_9BACL</name>
<dbReference type="EMBL" id="JPVQ01000012">
    <property type="protein sequence ID" value="KGR90960.1"/>
    <property type="molecule type" value="Genomic_DNA"/>
</dbReference>
<dbReference type="FunFam" id="1.10.3720.10:FF:000006">
    <property type="entry name" value="Glutamate/aspartate ABC transporter, permease protein GltK"/>
    <property type="match status" value="1"/>
</dbReference>
<dbReference type="PANTHER" id="PTHR30614:SF45">
    <property type="entry name" value="L-CYSTINE TRANSPORT SYSTEM PERMEASE PROTEIN TCYL"/>
    <property type="match status" value="1"/>
</dbReference>
<dbReference type="GO" id="GO:0022857">
    <property type="term" value="F:transmembrane transporter activity"/>
    <property type="evidence" value="ECO:0007669"/>
    <property type="project" value="InterPro"/>
</dbReference>
<dbReference type="Pfam" id="PF00528">
    <property type="entry name" value="BPD_transp_1"/>
    <property type="match status" value="1"/>
</dbReference>
<evidence type="ECO:0000259" key="9">
    <source>
        <dbReference type="PROSITE" id="PS50928"/>
    </source>
</evidence>
<feature type="transmembrane region" description="Helical" evidence="8">
    <location>
        <begin position="197"/>
        <end position="216"/>
    </location>
</feature>
<evidence type="ECO:0000256" key="8">
    <source>
        <dbReference type="RuleBase" id="RU363032"/>
    </source>
</evidence>
<comment type="subcellular location">
    <subcellularLocation>
        <location evidence="1 8">Cell membrane</location>
        <topology evidence="1 8">Multi-pass membrane protein</topology>
    </subcellularLocation>
</comment>
<dbReference type="InterPro" id="IPR035906">
    <property type="entry name" value="MetI-like_sf"/>
</dbReference>
<feature type="transmembrane region" description="Helical" evidence="8">
    <location>
        <begin position="20"/>
        <end position="48"/>
    </location>
</feature>
<dbReference type="RefSeq" id="WP_036175237.1">
    <property type="nucleotide sequence ID" value="NZ_AVCZ01000012.1"/>
</dbReference>
<keyword evidence="6 8" id="KW-1133">Transmembrane helix</keyword>
<dbReference type="PANTHER" id="PTHR30614">
    <property type="entry name" value="MEMBRANE COMPONENT OF AMINO ACID ABC TRANSPORTER"/>
    <property type="match status" value="1"/>
</dbReference>
<evidence type="ECO:0000256" key="4">
    <source>
        <dbReference type="ARBA" id="ARBA00022692"/>
    </source>
</evidence>
<dbReference type="InterPro" id="IPR000515">
    <property type="entry name" value="MetI-like"/>
</dbReference>
<dbReference type="InterPro" id="IPR010065">
    <property type="entry name" value="AA_ABC_transptr_permease_3TM"/>
</dbReference>
<dbReference type="Proteomes" id="UP000030595">
    <property type="component" value="Unassembled WGS sequence"/>
</dbReference>
<gene>
    <name evidence="10" type="ORF">CD30_08690</name>
</gene>
<evidence type="ECO:0000256" key="6">
    <source>
        <dbReference type="ARBA" id="ARBA00022989"/>
    </source>
</evidence>
<accession>A0A0A3J5F5</accession>
<sequence>MGNFFEPSLIFESIPKLLSYLHITLEILVLSVGIGLFLGILVAMPKLYHIPILKEIVTVYISFIRGTPILIQLFLVFYGLPVVVGLFGVDITRMDPFYFVIITYTLSNTANFAELFRGAITSVDYGQTEAAYSVGLSPWQNFYRIVFPQAFRVAFPNIANASISSLKDTSLAFSIGVMDMMGRGETLITATTHAIEIYISLSIIYYVIVLIFEHGFKWIERYLNRYLVKDEYSM</sequence>
<proteinExistence type="inferred from homology"/>
<dbReference type="Gene3D" id="1.10.3720.10">
    <property type="entry name" value="MetI-like"/>
    <property type="match status" value="1"/>
</dbReference>
<evidence type="ECO:0000256" key="2">
    <source>
        <dbReference type="ARBA" id="ARBA00022448"/>
    </source>
</evidence>
<protein>
    <submittedName>
        <fullName evidence="10">Cysteine ABC transporter permease</fullName>
    </submittedName>
</protein>
<dbReference type="eggNOG" id="COG0765">
    <property type="taxonomic scope" value="Bacteria"/>
</dbReference>
<reference evidence="10 11" key="1">
    <citation type="submission" date="2014-02" db="EMBL/GenBank/DDBJ databases">
        <title>Draft genome sequence of Lysinibacillus massiliensis CCUG 49529.</title>
        <authorList>
            <person name="Zhang F."/>
            <person name="Wang G."/>
            <person name="Zhang L."/>
        </authorList>
    </citation>
    <scope>NUCLEOTIDE SEQUENCE [LARGE SCALE GENOMIC DNA]</scope>
    <source>
        <strain evidence="10 11">CCUG 49529</strain>
    </source>
</reference>
<keyword evidence="5" id="KW-0029">Amino-acid transport</keyword>
<dbReference type="InterPro" id="IPR043429">
    <property type="entry name" value="ArtM/GltK/GlnP/TcyL/YhdX-like"/>
</dbReference>
<comment type="caution">
    <text evidence="10">The sequence shown here is derived from an EMBL/GenBank/DDBJ whole genome shotgun (WGS) entry which is preliminary data.</text>
</comment>
<dbReference type="OrthoDB" id="9805999at2"/>
<comment type="similarity">
    <text evidence="8">Belongs to the binding-protein-dependent transport system permease family.</text>
</comment>